<gene>
    <name evidence="2" type="ORF">PoMZ_00001</name>
    <name evidence="3" type="ORF">PoMZ_02757</name>
    <name evidence="4" type="ORF">PoMZ_13699</name>
    <name evidence="5" type="ORF">PoMZ_13703</name>
</gene>
<evidence type="ECO:0000256" key="1">
    <source>
        <dbReference type="SAM" id="SignalP"/>
    </source>
</evidence>
<evidence type="ECO:0000313" key="2">
    <source>
        <dbReference type="EMBL" id="QBZ55109.1"/>
    </source>
</evidence>
<evidence type="ECO:0000313" key="5">
    <source>
        <dbReference type="EMBL" id="QBZ66718.1"/>
    </source>
</evidence>
<feature type="chain" id="PRO_5040597434" evidence="1">
    <location>
        <begin position="20"/>
        <end position="110"/>
    </location>
</feature>
<protein>
    <submittedName>
        <fullName evidence="2">Uncharacterized protein</fullName>
    </submittedName>
</protein>
<dbReference type="PROSITE" id="PS51257">
    <property type="entry name" value="PROKAR_LIPOPROTEIN"/>
    <property type="match status" value="1"/>
</dbReference>
<name>A0A4P7MYN8_PYROR</name>
<dbReference type="EMBL" id="CP034206">
    <property type="protein sequence ID" value="QBZ57822.1"/>
    <property type="molecule type" value="Genomic_DNA"/>
</dbReference>
<dbReference type="EMBL" id="CP034210">
    <property type="protein sequence ID" value="QBZ66718.1"/>
    <property type="molecule type" value="Genomic_DNA"/>
</dbReference>
<dbReference type="Proteomes" id="UP000294847">
    <property type="component" value="Chromosome 2"/>
</dbReference>
<accession>A0A4P7MYN8</accession>
<proteinExistence type="predicted"/>
<evidence type="ECO:0000313" key="3">
    <source>
        <dbReference type="EMBL" id="QBZ57822.1"/>
    </source>
</evidence>
<dbReference type="Proteomes" id="UP000294847">
    <property type="component" value="Chromosome 3"/>
</dbReference>
<keyword evidence="1" id="KW-0732">Signal</keyword>
<dbReference type="EMBL" id="CP034210">
    <property type="protein sequence ID" value="QBZ66714.1"/>
    <property type="molecule type" value="Genomic_DNA"/>
</dbReference>
<dbReference type="EMBL" id="CP034205">
    <property type="protein sequence ID" value="QBZ55109.1"/>
    <property type="molecule type" value="Genomic_DNA"/>
</dbReference>
<dbReference type="AlphaFoldDB" id="A0A4P7MYN8"/>
<evidence type="ECO:0000313" key="4">
    <source>
        <dbReference type="EMBL" id="QBZ66714.1"/>
    </source>
</evidence>
<reference evidence="2 6" key="1">
    <citation type="journal article" date="2019" name="Mol. Biol. Evol.">
        <title>Blast fungal genomes show frequent chromosomal changes, gene gains and losses, and effector gene turnover.</title>
        <authorList>
            <person name="Gomez Luciano L.B."/>
            <person name="Jason Tsai I."/>
            <person name="Chuma I."/>
            <person name="Tosa Y."/>
            <person name="Chen Y.H."/>
            <person name="Li J.Y."/>
            <person name="Li M.Y."/>
            <person name="Jade Lu M.Y."/>
            <person name="Nakayashiki H."/>
            <person name="Li W.H."/>
        </authorList>
    </citation>
    <scope>NUCLEOTIDE SEQUENCE [LARGE SCALE GENOMIC DNA]</scope>
    <source>
        <strain evidence="2">MZ5-1-6</strain>
    </source>
</reference>
<sequence>MRSFNIIQIVALFAACATAIPSGYDPAAIQRGYEKILGHLSRVPDQVQCKKCKGFFLEDIDQHQTQGKKCAGAGYIAKDRAAESQSFRAANPKAWQEIEDYKNGKVTKFW</sequence>
<feature type="signal peptide" evidence="1">
    <location>
        <begin position="1"/>
        <end position="19"/>
    </location>
</feature>
<dbReference type="Proteomes" id="UP000294847">
    <property type="component" value="Chromosome 7"/>
</dbReference>
<evidence type="ECO:0000313" key="6">
    <source>
        <dbReference type="Proteomes" id="UP000294847"/>
    </source>
</evidence>
<organism evidence="2 6">
    <name type="scientific">Pyricularia oryzae</name>
    <name type="common">Rice blast fungus</name>
    <name type="synonym">Magnaporthe oryzae</name>
    <dbReference type="NCBI Taxonomy" id="318829"/>
    <lineage>
        <taxon>Eukaryota</taxon>
        <taxon>Fungi</taxon>
        <taxon>Dikarya</taxon>
        <taxon>Ascomycota</taxon>
        <taxon>Pezizomycotina</taxon>
        <taxon>Sordariomycetes</taxon>
        <taxon>Sordariomycetidae</taxon>
        <taxon>Magnaporthales</taxon>
        <taxon>Pyriculariaceae</taxon>
        <taxon>Pyricularia</taxon>
    </lineage>
</organism>